<evidence type="ECO:0000256" key="3">
    <source>
        <dbReference type="ARBA" id="ARBA00022490"/>
    </source>
</evidence>
<evidence type="ECO:0000256" key="4">
    <source>
        <dbReference type="ARBA" id="ARBA00022753"/>
    </source>
</evidence>
<dbReference type="InterPro" id="IPR004328">
    <property type="entry name" value="BRO1_dom"/>
</dbReference>
<evidence type="ECO:0000259" key="7">
    <source>
        <dbReference type="PROSITE" id="PS51180"/>
    </source>
</evidence>
<dbReference type="GO" id="GO:0045022">
    <property type="term" value="P:early endosome to late endosome transport"/>
    <property type="evidence" value="ECO:0007669"/>
    <property type="project" value="TreeGrafter"/>
</dbReference>
<dbReference type="PANTHER" id="PTHR23030">
    <property type="entry name" value="PCD6 INTERACTING PROTEIN-RELATED"/>
    <property type="match status" value="1"/>
</dbReference>
<reference evidence="8 9" key="1">
    <citation type="journal article" date="2016" name="Nat. Commun.">
        <title>Extremotolerant tardigrade genome and improved radiotolerance of human cultured cells by tardigrade-unique protein.</title>
        <authorList>
            <person name="Hashimoto T."/>
            <person name="Horikawa D.D."/>
            <person name="Saito Y."/>
            <person name="Kuwahara H."/>
            <person name="Kozuka-Hata H."/>
            <person name="Shin-I T."/>
            <person name="Minakuchi Y."/>
            <person name="Ohishi K."/>
            <person name="Motoyama A."/>
            <person name="Aizu T."/>
            <person name="Enomoto A."/>
            <person name="Kondo K."/>
            <person name="Tanaka S."/>
            <person name="Hara Y."/>
            <person name="Koshikawa S."/>
            <person name="Sagara H."/>
            <person name="Miura T."/>
            <person name="Yokobori S."/>
            <person name="Miyagawa K."/>
            <person name="Suzuki Y."/>
            <person name="Kubo T."/>
            <person name="Oyama M."/>
            <person name="Kohara Y."/>
            <person name="Fujiyama A."/>
            <person name="Arakawa K."/>
            <person name="Katayama T."/>
            <person name="Toyoda A."/>
            <person name="Kunieda T."/>
        </authorList>
    </citation>
    <scope>NUCLEOTIDE SEQUENCE [LARGE SCALE GENOMIC DNA]</scope>
    <source>
        <strain evidence="8 9">YOKOZUNA-1</strain>
    </source>
</reference>
<dbReference type="Pfam" id="PF13949">
    <property type="entry name" value="ALIX_LYPXL_bnd"/>
    <property type="match status" value="1"/>
</dbReference>
<evidence type="ECO:0000313" key="8">
    <source>
        <dbReference type="EMBL" id="GAV04367.1"/>
    </source>
</evidence>
<dbReference type="GO" id="GO:0043328">
    <property type="term" value="P:protein transport to vacuole involved in ubiquitin-dependent protein catabolic process via the multivesicular body sorting pathway"/>
    <property type="evidence" value="ECO:0007669"/>
    <property type="project" value="TreeGrafter"/>
</dbReference>
<dbReference type="InterPro" id="IPR025304">
    <property type="entry name" value="ALIX_V_dom"/>
</dbReference>
<accession>A0A1D1VS30</accession>
<dbReference type="EMBL" id="BDGG01000010">
    <property type="protein sequence ID" value="GAV04367.1"/>
    <property type="molecule type" value="Genomic_DNA"/>
</dbReference>
<keyword evidence="4" id="KW-0967">Endosome</keyword>
<protein>
    <recommendedName>
        <fullName evidence="7">BRO1 domain-containing protein</fullName>
    </recommendedName>
</protein>
<keyword evidence="9" id="KW-1185">Reference proteome</keyword>
<name>A0A1D1VS30_RAMVA</name>
<keyword evidence="3" id="KW-0963">Cytoplasm</keyword>
<dbReference type="GO" id="GO:0005768">
    <property type="term" value="C:endosome"/>
    <property type="evidence" value="ECO:0007669"/>
    <property type="project" value="UniProtKB-SubCell"/>
</dbReference>
<dbReference type="Proteomes" id="UP000186922">
    <property type="component" value="Unassembled WGS sequence"/>
</dbReference>
<comment type="caution">
    <text evidence="8">The sequence shown here is derived from an EMBL/GenBank/DDBJ whole genome shotgun (WGS) entry which is preliminary data.</text>
</comment>
<organism evidence="8 9">
    <name type="scientific">Ramazzottius varieornatus</name>
    <name type="common">Water bear</name>
    <name type="synonym">Tardigrade</name>
    <dbReference type="NCBI Taxonomy" id="947166"/>
    <lineage>
        <taxon>Eukaryota</taxon>
        <taxon>Metazoa</taxon>
        <taxon>Ecdysozoa</taxon>
        <taxon>Tardigrada</taxon>
        <taxon>Eutardigrada</taxon>
        <taxon>Parachela</taxon>
        <taxon>Hypsibioidea</taxon>
        <taxon>Ramazzottiidae</taxon>
        <taxon>Ramazzottius</taxon>
    </lineage>
</organism>
<gene>
    <name evidence="8" type="primary">RvY_14655-1</name>
    <name evidence="8" type="synonym">RvY_14655.1</name>
    <name evidence="8" type="ORF">RvY_14655</name>
</gene>
<evidence type="ECO:0000256" key="2">
    <source>
        <dbReference type="ARBA" id="ARBA00004496"/>
    </source>
</evidence>
<feature type="coiled-coil region" evidence="5">
    <location>
        <begin position="548"/>
        <end position="575"/>
    </location>
</feature>
<evidence type="ECO:0000256" key="5">
    <source>
        <dbReference type="SAM" id="Coils"/>
    </source>
</evidence>
<evidence type="ECO:0000256" key="1">
    <source>
        <dbReference type="ARBA" id="ARBA00004177"/>
    </source>
</evidence>
<dbReference type="AlphaFoldDB" id="A0A1D1VS30"/>
<dbReference type="InterPro" id="IPR038499">
    <property type="entry name" value="BRO1_sf"/>
</dbReference>
<feature type="compositionally biased region" description="Polar residues" evidence="6">
    <location>
        <begin position="886"/>
        <end position="904"/>
    </location>
</feature>
<dbReference type="Gene3D" id="1.25.40.280">
    <property type="entry name" value="alix/aip1 like domains"/>
    <property type="match status" value="1"/>
</dbReference>
<evidence type="ECO:0000256" key="6">
    <source>
        <dbReference type="SAM" id="MobiDB-lite"/>
    </source>
</evidence>
<feature type="compositionally biased region" description="Pro residues" evidence="6">
    <location>
        <begin position="696"/>
        <end position="708"/>
    </location>
</feature>
<dbReference type="SMART" id="SM01041">
    <property type="entry name" value="BRO1"/>
    <property type="match status" value="1"/>
</dbReference>
<evidence type="ECO:0000313" key="9">
    <source>
        <dbReference type="Proteomes" id="UP000186922"/>
    </source>
</evidence>
<dbReference type="GO" id="GO:0032456">
    <property type="term" value="P:endocytic recycling"/>
    <property type="evidence" value="ECO:0007669"/>
    <property type="project" value="TreeGrafter"/>
</dbReference>
<dbReference type="Pfam" id="PF03097">
    <property type="entry name" value="BRO1"/>
    <property type="match status" value="1"/>
</dbReference>
<feature type="domain" description="BRO1" evidence="7">
    <location>
        <begin position="8"/>
        <end position="398"/>
    </location>
</feature>
<dbReference type="PANTHER" id="PTHR23030:SF30">
    <property type="entry name" value="TYROSINE-PROTEIN PHOSPHATASE NON-RECEPTOR TYPE 23"/>
    <property type="match status" value="1"/>
</dbReference>
<feature type="region of interest" description="Disordered" evidence="6">
    <location>
        <begin position="886"/>
        <end position="979"/>
    </location>
</feature>
<proteinExistence type="predicted"/>
<feature type="region of interest" description="Disordered" evidence="6">
    <location>
        <begin position="775"/>
        <end position="797"/>
    </location>
</feature>
<dbReference type="PROSITE" id="PS51180">
    <property type="entry name" value="BRO1"/>
    <property type="match status" value="1"/>
</dbReference>
<dbReference type="Gene3D" id="1.20.140.50">
    <property type="entry name" value="alix/aip1 like domains"/>
    <property type="match status" value="1"/>
</dbReference>
<feature type="region of interest" description="Disordered" evidence="6">
    <location>
        <begin position="695"/>
        <end position="737"/>
    </location>
</feature>
<dbReference type="Gene3D" id="1.20.120.560">
    <property type="entry name" value="alix/aip1 in complex with the ypdl late domain"/>
    <property type="match status" value="1"/>
</dbReference>
<feature type="compositionally biased region" description="Polar residues" evidence="6">
    <location>
        <begin position="709"/>
        <end position="721"/>
    </location>
</feature>
<dbReference type="STRING" id="947166.A0A1D1VS30"/>
<dbReference type="OrthoDB" id="10266451at2759"/>
<comment type="subcellular location">
    <subcellularLocation>
        <location evidence="2">Cytoplasm</location>
    </subcellularLocation>
    <subcellularLocation>
        <location evidence="1">Endosome</location>
    </subcellularLocation>
</comment>
<keyword evidence="5" id="KW-0175">Coiled coil</keyword>
<sequence>MEAAPRLNMLSLDVKEAKKPVIFGPVLRQFITVHYGEHSAAFDREISDLEGLRNNAVKAQKDIAGCNILKRYYCQLKLLYSRFPMREGEPAAVDFSWVDNFTGKTVEKKDIKFEEANILYNIGALHSYLGAVDRRADSDALKVACTHFQCAVYAFEKLRTEYPQMPTFDLSFDVLTFYITLMMAQAQECILEKSLLDNRKHSIIAKVAAQVVEFYRICLKTLDSEATMRMPGMDNFKEFIPRQLLELKSSYYQCMMDYHMACQAGEGEKWGERIAYLEAAVKDLDACKKLIKNSGDEDTCKAAEEFVRDIVQQKSNAAKKDNDFVYHDKVPDYKSFPAVKGVSLVKGIPFSEREFLDQDVFSRLVPMAAHERSSLYSEKKAELLRNMTENIEMKDVELMSVVSALRLEQLKVPEGFQIIPQDLLDIMAALRTEGDVLNHISRQAETLNDTTDEVRKLAAETENIISSLRSARLDKNHAAVLEQISNEMSKYSAALSAGAATGDDLQNYVQDSQETLVLLGGPVDVVKKSLPTMNLDAMPNVDLDIKELDRLVGKVEEMKNQRQSFLRDLRNSLQNDDITKRILASSDDNLSAFMDEELKKHSGIIQLLEQNMSAQEKIMEAITTVVERLADFRAHLVTTATRREEVVGNFLQAYRSYMTFVEKVNEGLDFYRNLKDNLLNVKGKAEELAKTVTPSFPAPPKVVRPPVPTQNGSSKATTPQGPTLRDYLNNRNGVPNQTLVADGTLDSLSDNLSSGYGGNLAANSSRPTLRDYLEAKKSSRSSSVNNSGPDLSFQQTTVPQTNVQTLIPAGYQDQQQAWNQQPPNGYFDGSSQHQHQTIDIQHQYQTNNIYSGYDPNYSHHQSFQTGNFQLDYSGYSNMNSGYASHTQASFPPADTSSNASTAQPYRQPARTAHIPAFPRLPTMKAPPPPPANTPALFSGQIGGSHRTESQGPSTFSSPTPPVYTQSQPPPNFNQPPNVSAYGPVNGFPVSNSTAVGNGYASATAGHAAATYPNNTAALPIGTNGSPASAPWNTALPSVPSLQDPLVKQTTNWSINPNAMPTNSLSYKLAMQSANAVKPIAQPIQAPAPIEAAPTVMDPWSQMQTPLQPTVVSRSTQPVFPDSLI</sequence>